<dbReference type="PANTHER" id="PTHR47067:SF6">
    <property type="entry name" value="PROTEIN WVD2-LIKE 7"/>
    <property type="match status" value="1"/>
</dbReference>
<name>A0ABD2Y4B4_9GENT</name>
<keyword evidence="3" id="KW-0963">Cytoplasm</keyword>
<evidence type="ECO:0000256" key="1">
    <source>
        <dbReference type="ARBA" id="ARBA00004245"/>
    </source>
</evidence>
<evidence type="ECO:0000256" key="5">
    <source>
        <dbReference type="ARBA" id="ARBA00023212"/>
    </source>
</evidence>
<dbReference type="InterPro" id="IPR044216">
    <property type="entry name" value="WDL7"/>
</dbReference>
<keyword evidence="9" id="KW-1185">Reference proteome</keyword>
<comment type="caution">
    <text evidence="8">The sequence shown here is derived from an EMBL/GenBank/DDBJ whole genome shotgun (WGS) entry which is preliminary data.</text>
</comment>
<comment type="subcellular location">
    <subcellularLocation>
        <location evidence="1">Cytoplasm</location>
        <location evidence="1">Cytoskeleton</location>
    </subcellularLocation>
</comment>
<proteinExistence type="inferred from homology"/>
<dbReference type="Pfam" id="PF06886">
    <property type="entry name" value="TPX2"/>
    <property type="match status" value="1"/>
</dbReference>
<feature type="region of interest" description="Disordered" evidence="6">
    <location>
        <begin position="271"/>
        <end position="362"/>
    </location>
</feature>
<feature type="compositionally biased region" description="Basic and acidic residues" evidence="6">
    <location>
        <begin position="225"/>
        <end position="235"/>
    </location>
</feature>
<dbReference type="InterPro" id="IPR027329">
    <property type="entry name" value="TPX2_C"/>
</dbReference>
<dbReference type="PANTHER" id="PTHR47067">
    <property type="entry name" value="TPX2 (TARGETING PROTEIN FOR XKLP2) PROTEIN FAMILY-RELATED"/>
    <property type="match status" value="1"/>
</dbReference>
<evidence type="ECO:0000259" key="7">
    <source>
        <dbReference type="Pfam" id="PF06886"/>
    </source>
</evidence>
<keyword evidence="4" id="KW-0493">Microtubule</keyword>
<feature type="compositionally biased region" description="Polar residues" evidence="6">
    <location>
        <begin position="454"/>
        <end position="465"/>
    </location>
</feature>
<evidence type="ECO:0000256" key="3">
    <source>
        <dbReference type="ARBA" id="ARBA00022490"/>
    </source>
</evidence>
<accession>A0ABD2Y4B4</accession>
<dbReference type="Proteomes" id="UP001630127">
    <property type="component" value="Unassembled WGS sequence"/>
</dbReference>
<feature type="domain" description="TPX2 C-terminal" evidence="7">
    <location>
        <begin position="376"/>
        <end position="441"/>
    </location>
</feature>
<evidence type="ECO:0000313" key="9">
    <source>
        <dbReference type="Proteomes" id="UP001630127"/>
    </source>
</evidence>
<feature type="region of interest" description="Disordered" evidence="6">
    <location>
        <begin position="454"/>
        <end position="477"/>
    </location>
</feature>
<evidence type="ECO:0000256" key="6">
    <source>
        <dbReference type="SAM" id="MobiDB-lite"/>
    </source>
</evidence>
<feature type="compositionally biased region" description="Polar residues" evidence="6">
    <location>
        <begin position="242"/>
        <end position="255"/>
    </location>
</feature>
<evidence type="ECO:0000256" key="4">
    <source>
        <dbReference type="ARBA" id="ARBA00022701"/>
    </source>
</evidence>
<keyword evidence="5" id="KW-0206">Cytoskeleton</keyword>
<feature type="region of interest" description="Disordered" evidence="6">
    <location>
        <begin position="543"/>
        <end position="575"/>
    </location>
</feature>
<gene>
    <name evidence="8" type="ORF">ACH5RR_036320</name>
</gene>
<sequence>MAGDIQEPFRLSFQADSFHCGSISFGRFETEALCWERRSSFSHNRYLEEVEKCSRPGSVTEKKAYFEAHFRRKALLTQSSSECHSGIDCQSSESENFQNIGCEEDIENLNVRSNVSHVTSYDKSPGHSVHEKEFEMTDHELNYCGTSYSYREGEQAFDSANGEDIISEHVMIEEAHQAGDGNSPVRTTVWESDVKQNHNSDGEVTTSDMSSKTCNLFAGSPTAEKEVCSKQEQGPRPKAKLGSQTELVKSKLTTPQPSVIQAKKIISREASNDLTKKPVKRESGVSLRSRNEKQLSESSASTMHSARKALKPEASPGYQTKLHENKSNLKESTTKKAVSSRPSTAEMVAPRAHQNASRSMRAVSTKQFIKQNGSAFSFKSDERAERRKEFNMKLEEKMHAKVSEMQEVQTKKQEKTEADNKLLRKSLNFKATPMPSFYTEAGQLSYRNKVLANKSKSSKVQNRPSSPAIGANEGSLSFPNVRSGQACYATESNKTTSSIQLSGMTNYPSAVCYESKRQFSSHAASDCHPSTSAVDKRIVGKEEQEKVKHTSLQKQRASEGNKLNKGQKVEGKRKVGAEKLMKGVIGKDLKGVDLRNSSRMSNLAVGVAS</sequence>
<reference evidence="8 9" key="1">
    <citation type="submission" date="2024-11" db="EMBL/GenBank/DDBJ databases">
        <title>A near-complete genome assembly of Cinchona calisaya.</title>
        <authorList>
            <person name="Lian D.C."/>
            <person name="Zhao X.W."/>
            <person name="Wei L."/>
        </authorList>
    </citation>
    <scope>NUCLEOTIDE SEQUENCE [LARGE SCALE GENOMIC DNA]</scope>
    <source>
        <tissue evidence="8">Nenye</tissue>
    </source>
</reference>
<protein>
    <recommendedName>
        <fullName evidence="7">TPX2 C-terminal domain-containing protein</fullName>
    </recommendedName>
</protein>
<dbReference type="AlphaFoldDB" id="A0ABD2Y4B4"/>
<comment type="similarity">
    <text evidence="2">Belongs to the TPX2 family.</text>
</comment>
<organism evidence="8 9">
    <name type="scientific">Cinchona calisaya</name>
    <dbReference type="NCBI Taxonomy" id="153742"/>
    <lineage>
        <taxon>Eukaryota</taxon>
        <taxon>Viridiplantae</taxon>
        <taxon>Streptophyta</taxon>
        <taxon>Embryophyta</taxon>
        <taxon>Tracheophyta</taxon>
        <taxon>Spermatophyta</taxon>
        <taxon>Magnoliopsida</taxon>
        <taxon>eudicotyledons</taxon>
        <taxon>Gunneridae</taxon>
        <taxon>Pentapetalae</taxon>
        <taxon>asterids</taxon>
        <taxon>lamiids</taxon>
        <taxon>Gentianales</taxon>
        <taxon>Rubiaceae</taxon>
        <taxon>Cinchonoideae</taxon>
        <taxon>Cinchoneae</taxon>
        <taxon>Cinchona</taxon>
    </lineage>
</organism>
<evidence type="ECO:0000313" key="8">
    <source>
        <dbReference type="EMBL" id="KAL3501871.1"/>
    </source>
</evidence>
<evidence type="ECO:0000256" key="2">
    <source>
        <dbReference type="ARBA" id="ARBA00005885"/>
    </source>
</evidence>
<feature type="region of interest" description="Disordered" evidence="6">
    <location>
        <begin position="225"/>
        <end position="255"/>
    </location>
</feature>
<dbReference type="GO" id="GO:0005874">
    <property type="term" value="C:microtubule"/>
    <property type="evidence" value="ECO:0007669"/>
    <property type="project" value="UniProtKB-KW"/>
</dbReference>
<dbReference type="EMBL" id="JBJUIK010000015">
    <property type="protein sequence ID" value="KAL3501871.1"/>
    <property type="molecule type" value="Genomic_DNA"/>
</dbReference>
<feature type="compositionally biased region" description="Basic and acidic residues" evidence="6">
    <location>
        <begin position="321"/>
        <end position="334"/>
    </location>
</feature>
<feature type="compositionally biased region" description="Basic and acidic residues" evidence="6">
    <location>
        <begin position="271"/>
        <end position="295"/>
    </location>
</feature>